<accession>A0ACC3NJ18</accession>
<evidence type="ECO:0000313" key="2">
    <source>
        <dbReference type="Proteomes" id="UP001281147"/>
    </source>
</evidence>
<organism evidence="1 2">
    <name type="scientific">Vermiconidia calcicola</name>
    <dbReference type="NCBI Taxonomy" id="1690605"/>
    <lineage>
        <taxon>Eukaryota</taxon>
        <taxon>Fungi</taxon>
        <taxon>Dikarya</taxon>
        <taxon>Ascomycota</taxon>
        <taxon>Pezizomycotina</taxon>
        <taxon>Dothideomycetes</taxon>
        <taxon>Dothideomycetidae</taxon>
        <taxon>Mycosphaerellales</taxon>
        <taxon>Extremaceae</taxon>
        <taxon>Vermiconidia</taxon>
    </lineage>
</organism>
<evidence type="ECO:0000313" key="1">
    <source>
        <dbReference type="EMBL" id="KAK3717376.1"/>
    </source>
</evidence>
<protein>
    <submittedName>
        <fullName evidence="1">Uncharacterized protein</fullName>
    </submittedName>
</protein>
<gene>
    <name evidence="1" type="ORF">LTR37_005765</name>
</gene>
<keyword evidence="2" id="KW-1185">Reference proteome</keyword>
<reference evidence="1" key="1">
    <citation type="submission" date="2023-07" db="EMBL/GenBank/DDBJ databases">
        <title>Black Yeasts Isolated from many extreme environments.</title>
        <authorList>
            <person name="Coleine C."/>
            <person name="Stajich J.E."/>
            <person name="Selbmann L."/>
        </authorList>
    </citation>
    <scope>NUCLEOTIDE SEQUENCE</scope>
    <source>
        <strain evidence="1">CCFEE 5714</strain>
    </source>
</reference>
<comment type="caution">
    <text evidence="1">The sequence shown here is derived from an EMBL/GenBank/DDBJ whole genome shotgun (WGS) entry which is preliminary data.</text>
</comment>
<name>A0ACC3NJ18_9PEZI</name>
<dbReference type="EMBL" id="JAUTXU010000037">
    <property type="protein sequence ID" value="KAK3717376.1"/>
    <property type="molecule type" value="Genomic_DNA"/>
</dbReference>
<dbReference type="Proteomes" id="UP001281147">
    <property type="component" value="Unassembled WGS sequence"/>
</dbReference>
<proteinExistence type="predicted"/>
<sequence>MPGSFPVDEGSALPTLDDVEADERITRPDERGAGETTHEENDDEQPPRNEMPGAFPEDGESTVLTPNGAVADGGMVSGNNSAPPSSVEGDDTAQPRNDENQPAEPKATDCRPLLASEHAVVIPDEDRLVPLRRPLRRIQSVRPPFMRTEDHSHGAWTRPVCLPKVARVAPATPMPLPTSNSACFGDTALQPAVQPPVAAPSPAQELAPVPLETPVLPPSGFIPDPTVYYVPDRAVFQARAAATE</sequence>